<dbReference type="GO" id="GO:0005524">
    <property type="term" value="F:ATP binding"/>
    <property type="evidence" value="ECO:0007669"/>
    <property type="project" value="UniProtKB-KW"/>
</dbReference>
<proteinExistence type="inferred from homology"/>
<gene>
    <name evidence="4" type="ORF">HA052_04930</name>
</gene>
<protein>
    <submittedName>
        <fullName evidence="4">ATP-binding protein</fullName>
    </submittedName>
</protein>
<sequence>MMKAPDFVVQYSRFDLWLRGKRLAAAVLLSIYLSIALWAWGGLSPFGNYYSCLLILMLYPLSIMCIEAAGQSDILTGALATLFRTPLLLAPYLLWKAGGWNYFTVAAMVPVIYLMSYWLYNTIYNTAFRLREPDVHWQMVKRVQQQDEQLKAQGQVPTTVGSSTATREIQSVMYQAEQARICFKDVVGMSELKSRLKEAAVQIVDDSGDGRNGILLSGDPGNGKTMFAEALAGELQLPFIKASFGDVASKWVNQTTEQVVRLFAEAKAQAPCLLFIDEIDSLARDRSKASSSDSETVGTTNTILTELVNIRKSGVVVVAATNHLEVLDSAVIREGRFDFRVEVLSPDLEARVAILSAAITKGMRGINNKNERVTRVSGSTGVHVDMQVLNVVAKRWDGFSAARIDAVGKELVRMLKGKEQRELTFELAMEALRLTQGRSGKLRADALTLAQLSQPETVREALLGIATRMQQIVEIEELGGTVPAGVLFKGPAGTGKTTAAIALAKTAGWAFLSVTGMDLLKNPERIEKVFKEAADLRPCVLFIDEADDVLADRSYSNHASITNKFLTEMDGARGKSSDVLTVAATNFPEKIDPAALRGGRFTEKVEFLLADELQAGTVIKRWRENLKLPVAGNVTDSVLSEALVGLSVANIEAVLQQVVNVVINRKVTGGSPVILLEDVAAAIDTVL</sequence>
<dbReference type="Pfam" id="PF00004">
    <property type="entry name" value="AAA"/>
    <property type="match status" value="2"/>
</dbReference>
<keyword evidence="2" id="KW-0812">Transmembrane</keyword>
<feature type="transmembrane region" description="Helical" evidence="2">
    <location>
        <begin position="100"/>
        <end position="120"/>
    </location>
</feature>
<evidence type="ECO:0000256" key="2">
    <source>
        <dbReference type="SAM" id="Phobius"/>
    </source>
</evidence>
<dbReference type="SUPFAM" id="SSF52540">
    <property type="entry name" value="P-loop containing nucleoside triphosphate hydrolases"/>
    <property type="match status" value="2"/>
</dbReference>
<dbReference type="PANTHER" id="PTHR23076:SF37">
    <property type="entry name" value="ATP-DEPENDENT ZINC METALLOPROTEASE FTSH 4, MITOCHONDRIAL"/>
    <property type="match status" value="1"/>
</dbReference>
<name>A0ABX0L152_9NEIS</name>
<dbReference type="Gene3D" id="1.10.8.60">
    <property type="match status" value="1"/>
</dbReference>
<feature type="transmembrane region" description="Helical" evidence="2">
    <location>
        <begin position="74"/>
        <end position="94"/>
    </location>
</feature>
<evidence type="ECO:0000313" key="4">
    <source>
        <dbReference type="EMBL" id="NHR04535.1"/>
    </source>
</evidence>
<evidence type="ECO:0000259" key="3">
    <source>
        <dbReference type="SMART" id="SM00382"/>
    </source>
</evidence>
<dbReference type="Proteomes" id="UP001515641">
    <property type="component" value="Unassembled WGS sequence"/>
</dbReference>
<keyword evidence="1" id="KW-0547">Nucleotide-binding</keyword>
<dbReference type="InterPro" id="IPR003960">
    <property type="entry name" value="ATPase_AAA_CS"/>
</dbReference>
<dbReference type="PROSITE" id="PS00674">
    <property type="entry name" value="AAA"/>
    <property type="match status" value="2"/>
</dbReference>
<feature type="transmembrane region" description="Helical" evidence="2">
    <location>
        <begin position="23"/>
        <end position="41"/>
    </location>
</feature>
<keyword evidence="5" id="KW-1185">Reference proteome</keyword>
<comment type="caution">
    <text evidence="4">The sequence shown here is derived from an EMBL/GenBank/DDBJ whole genome shotgun (WGS) entry which is preliminary data.</text>
</comment>
<keyword evidence="1 4" id="KW-0067">ATP-binding</keyword>
<keyword evidence="2" id="KW-0472">Membrane</keyword>
<dbReference type="PANTHER" id="PTHR23076">
    <property type="entry name" value="METALLOPROTEASE M41 FTSH"/>
    <property type="match status" value="1"/>
</dbReference>
<dbReference type="CDD" id="cd19481">
    <property type="entry name" value="RecA-like_protease"/>
    <property type="match status" value="2"/>
</dbReference>
<organism evidence="4 5">
    <name type="scientific">Chromobacterium fluminis</name>
    <dbReference type="NCBI Taxonomy" id="3044269"/>
    <lineage>
        <taxon>Bacteria</taxon>
        <taxon>Pseudomonadati</taxon>
        <taxon>Pseudomonadota</taxon>
        <taxon>Betaproteobacteria</taxon>
        <taxon>Neisseriales</taxon>
        <taxon>Chromobacteriaceae</taxon>
        <taxon>Chromobacterium</taxon>
    </lineage>
</organism>
<dbReference type="InterPro" id="IPR027417">
    <property type="entry name" value="P-loop_NTPase"/>
</dbReference>
<keyword evidence="2" id="KW-1133">Transmembrane helix</keyword>
<dbReference type="Gene3D" id="3.40.50.300">
    <property type="entry name" value="P-loop containing nucleotide triphosphate hydrolases"/>
    <property type="match status" value="2"/>
</dbReference>
<dbReference type="EMBL" id="JAAOMA010000004">
    <property type="protein sequence ID" value="NHR04535.1"/>
    <property type="molecule type" value="Genomic_DNA"/>
</dbReference>
<dbReference type="RefSeq" id="WP_166451045.1">
    <property type="nucleotide sequence ID" value="NZ_JAAOMA010000004.1"/>
</dbReference>
<comment type="similarity">
    <text evidence="1">Belongs to the AAA ATPase family.</text>
</comment>
<dbReference type="InterPro" id="IPR003593">
    <property type="entry name" value="AAA+_ATPase"/>
</dbReference>
<dbReference type="InterPro" id="IPR003959">
    <property type="entry name" value="ATPase_AAA_core"/>
</dbReference>
<feature type="domain" description="AAA+ ATPase" evidence="3">
    <location>
        <begin position="482"/>
        <end position="611"/>
    </location>
</feature>
<feature type="transmembrane region" description="Helical" evidence="2">
    <location>
        <begin position="47"/>
        <end position="67"/>
    </location>
</feature>
<dbReference type="SMART" id="SM00382">
    <property type="entry name" value="AAA"/>
    <property type="match status" value="2"/>
</dbReference>
<reference evidence="4 5" key="1">
    <citation type="submission" date="2020-03" db="EMBL/GenBank/DDBJ databases">
        <title>Draft genome sequence of environmentally isolated cultures.</title>
        <authorList>
            <person name="Wilson H.S."/>
            <person name="De Leon M.E."/>
        </authorList>
    </citation>
    <scope>NUCLEOTIDE SEQUENCE [LARGE SCALE GENOMIC DNA]</scope>
    <source>
        <strain evidence="4 5">HSC-31F16</strain>
    </source>
</reference>
<evidence type="ECO:0000256" key="1">
    <source>
        <dbReference type="RuleBase" id="RU003651"/>
    </source>
</evidence>
<evidence type="ECO:0000313" key="5">
    <source>
        <dbReference type="Proteomes" id="UP001515641"/>
    </source>
</evidence>
<feature type="domain" description="AAA+ ATPase" evidence="3">
    <location>
        <begin position="210"/>
        <end position="347"/>
    </location>
</feature>
<accession>A0ABX0L152</accession>